<feature type="domain" description="DUF4397" evidence="1">
    <location>
        <begin position="44"/>
        <end position="153"/>
    </location>
</feature>
<evidence type="ECO:0000313" key="2">
    <source>
        <dbReference type="EMBL" id="KGO91513.1"/>
    </source>
</evidence>
<reference evidence="2 3" key="1">
    <citation type="submission" date="2013-09" db="EMBL/GenBank/DDBJ databases">
        <authorList>
            <person name="Zeng Z."/>
            <person name="Chen C."/>
        </authorList>
    </citation>
    <scope>NUCLEOTIDE SEQUENCE [LARGE SCALE GENOMIC DNA]</scope>
    <source>
        <strain evidence="2 3">WB 4.1-42</strain>
    </source>
</reference>
<dbReference type="Pfam" id="PF14344">
    <property type="entry name" value="DUF4397"/>
    <property type="match status" value="1"/>
</dbReference>
<dbReference type="eggNOG" id="ENOG5032Y8A">
    <property type="taxonomic scope" value="Bacteria"/>
</dbReference>
<dbReference type="AlphaFoldDB" id="A0A0A2MJ49"/>
<evidence type="ECO:0000313" key="3">
    <source>
        <dbReference type="Proteomes" id="UP000030111"/>
    </source>
</evidence>
<dbReference type="EMBL" id="JRLY01000018">
    <property type="protein sequence ID" value="KGO91513.1"/>
    <property type="molecule type" value="Genomic_DNA"/>
</dbReference>
<dbReference type="PROSITE" id="PS51257">
    <property type="entry name" value="PROKAR_LIPOPROTEIN"/>
    <property type="match status" value="1"/>
</dbReference>
<proteinExistence type="predicted"/>
<evidence type="ECO:0000259" key="1">
    <source>
        <dbReference type="Pfam" id="PF14344"/>
    </source>
</evidence>
<name>A0A0A2MJ49_9FLAO</name>
<sequence>MKINFFSKLLLCTGAALLLSSCDIDDDNNNYYNPIDQTIARGVIANVSPNSGDLYFYADANLVNNSPLGYNAAEGYYGFYTGNRVLSVKNTAGNIVASDTISLAAGQYFSAFAVNTFDNIELVTYTDSLDYPAANRTRVRFINLSPDAGGITITAPNLTFATDLGFKESTSFDEVESGNYTITFTSTATGEVLFTTTATELNNGGNYTIYTKGFVTPPAGSNDTFSSEKLRNY</sequence>
<keyword evidence="3" id="KW-1185">Reference proteome</keyword>
<dbReference type="STRING" id="1121898.GCA_000422725_02998"/>
<dbReference type="RefSeq" id="WP_026991174.1">
    <property type="nucleotide sequence ID" value="NZ_AUGP01000025.1"/>
</dbReference>
<dbReference type="OrthoDB" id="9792011at2"/>
<accession>A0A0A2MJ49</accession>
<dbReference type="Proteomes" id="UP000030111">
    <property type="component" value="Unassembled WGS sequence"/>
</dbReference>
<comment type="caution">
    <text evidence="2">The sequence shown here is derived from an EMBL/GenBank/DDBJ whole genome shotgun (WGS) entry which is preliminary data.</text>
</comment>
<gene>
    <name evidence="2" type="ORF">Q766_17435</name>
</gene>
<dbReference type="InterPro" id="IPR025510">
    <property type="entry name" value="DUF4397"/>
</dbReference>
<organism evidence="2 3">
    <name type="scientific">Flavobacterium subsaxonicum WB 4.1-42 = DSM 21790</name>
    <dbReference type="NCBI Taxonomy" id="1121898"/>
    <lineage>
        <taxon>Bacteria</taxon>
        <taxon>Pseudomonadati</taxon>
        <taxon>Bacteroidota</taxon>
        <taxon>Flavobacteriia</taxon>
        <taxon>Flavobacteriales</taxon>
        <taxon>Flavobacteriaceae</taxon>
        <taxon>Flavobacterium</taxon>
    </lineage>
</organism>
<protein>
    <recommendedName>
        <fullName evidence="1">DUF4397 domain-containing protein</fullName>
    </recommendedName>
</protein>